<accession>A0A150M6G8</accession>
<name>A0A150M6G8_9BACI</name>
<dbReference type="InterPro" id="IPR003593">
    <property type="entry name" value="AAA+_ATPase"/>
</dbReference>
<evidence type="ECO:0000256" key="4">
    <source>
        <dbReference type="ARBA" id="ARBA00022840"/>
    </source>
</evidence>
<feature type="domain" description="ABC transporter" evidence="5">
    <location>
        <begin position="7"/>
        <end position="234"/>
    </location>
</feature>
<proteinExistence type="inferred from homology"/>
<comment type="similarity">
    <text evidence="1">Belongs to the ABC transporter superfamily.</text>
</comment>
<evidence type="ECO:0000313" key="6">
    <source>
        <dbReference type="EMBL" id="KYD19995.1"/>
    </source>
</evidence>
<reference evidence="6 7" key="1">
    <citation type="submission" date="2016-01" db="EMBL/GenBank/DDBJ databases">
        <title>Draft Genome Sequences of Seven Thermophilic Sporeformers Isolated from Foods.</title>
        <authorList>
            <person name="Berendsen E.M."/>
            <person name="Wells-Bennik M.H."/>
            <person name="Krawcyk A.O."/>
            <person name="De Jong A."/>
            <person name="Holsappel S."/>
            <person name="Eijlander R.T."/>
            <person name="Kuipers O.P."/>
        </authorList>
    </citation>
    <scope>NUCLEOTIDE SEQUENCE [LARGE SCALE GENOMIC DNA]</scope>
    <source>
        <strain evidence="6 7">B4135</strain>
    </source>
</reference>
<dbReference type="InterPro" id="IPR027417">
    <property type="entry name" value="P-loop_NTPase"/>
</dbReference>
<dbReference type="AlphaFoldDB" id="A0A150M6G8"/>
<evidence type="ECO:0000256" key="1">
    <source>
        <dbReference type="ARBA" id="ARBA00005417"/>
    </source>
</evidence>
<evidence type="ECO:0000313" key="7">
    <source>
        <dbReference type="Proteomes" id="UP000075683"/>
    </source>
</evidence>
<dbReference type="PANTHER" id="PTHR43335:SF2">
    <property type="entry name" value="ABC TRANSPORTER, ATP-BINDING PROTEIN"/>
    <property type="match status" value="1"/>
</dbReference>
<dbReference type="SMART" id="SM00382">
    <property type="entry name" value="AAA"/>
    <property type="match status" value="1"/>
</dbReference>
<dbReference type="Pfam" id="PF00005">
    <property type="entry name" value="ABC_tran"/>
    <property type="match status" value="1"/>
</dbReference>
<evidence type="ECO:0000256" key="3">
    <source>
        <dbReference type="ARBA" id="ARBA00022741"/>
    </source>
</evidence>
<dbReference type="GO" id="GO:0005524">
    <property type="term" value="F:ATP binding"/>
    <property type="evidence" value="ECO:0007669"/>
    <property type="project" value="UniProtKB-KW"/>
</dbReference>
<keyword evidence="2" id="KW-0813">Transport</keyword>
<evidence type="ECO:0000259" key="5">
    <source>
        <dbReference type="PROSITE" id="PS50893"/>
    </source>
</evidence>
<dbReference type="GO" id="GO:0016887">
    <property type="term" value="F:ATP hydrolysis activity"/>
    <property type="evidence" value="ECO:0007669"/>
    <property type="project" value="InterPro"/>
</dbReference>
<protein>
    <recommendedName>
        <fullName evidence="5">ABC transporter domain-containing protein</fullName>
    </recommendedName>
</protein>
<dbReference type="Proteomes" id="UP000075683">
    <property type="component" value="Unassembled WGS sequence"/>
</dbReference>
<organism evidence="6 7">
    <name type="scientific">Caldibacillus debilis</name>
    <dbReference type="NCBI Taxonomy" id="301148"/>
    <lineage>
        <taxon>Bacteria</taxon>
        <taxon>Bacillati</taxon>
        <taxon>Bacillota</taxon>
        <taxon>Bacilli</taxon>
        <taxon>Bacillales</taxon>
        <taxon>Bacillaceae</taxon>
        <taxon>Caldibacillus</taxon>
    </lineage>
</organism>
<evidence type="ECO:0000256" key="2">
    <source>
        <dbReference type="ARBA" id="ARBA00022448"/>
    </source>
</evidence>
<dbReference type="STRING" id="301148.B4135_0894"/>
<dbReference type="PROSITE" id="PS50893">
    <property type="entry name" value="ABC_TRANSPORTER_2"/>
    <property type="match status" value="1"/>
</dbReference>
<dbReference type="InterPro" id="IPR003439">
    <property type="entry name" value="ABC_transporter-like_ATP-bd"/>
</dbReference>
<dbReference type="Gene3D" id="3.40.50.300">
    <property type="entry name" value="P-loop containing nucleotide triphosphate hydrolases"/>
    <property type="match status" value="1"/>
</dbReference>
<keyword evidence="4" id="KW-0067">ATP-binding</keyword>
<dbReference type="SUPFAM" id="SSF52540">
    <property type="entry name" value="P-loop containing nucleoside triphosphate hydrolases"/>
    <property type="match status" value="1"/>
</dbReference>
<dbReference type="EMBL" id="LQYT01000037">
    <property type="protein sequence ID" value="KYD19995.1"/>
    <property type="molecule type" value="Genomic_DNA"/>
</dbReference>
<keyword evidence="3" id="KW-0547">Nucleotide-binding</keyword>
<gene>
    <name evidence="6" type="ORF">B4135_0894</name>
</gene>
<dbReference type="PATRIC" id="fig|301148.3.peg.3266"/>
<sequence length="291" mass="33051">MEMGNRLSIENVSFSYGKNTVLDNISFTCRDGITALLGNNGAGKTTLMNILTGLNKPSHGRVMLNGIDLLKTKPYPIDQVGYLPQNFDMYGNVTGYDLLSYVFDLKKIKKNKKETIDEVVERFHLTSVINKRIGKYSGGYKRRLGIAQAVIGKPTLLIIDEPTAGLDPEERTQFRKYLSEISKDSITLISTHIIEDVELYSQQIVILKDHSIAFNGSVAEMIAESITNIRTLETDFATLMDLRKKVTIIEEKRLGTDRYRIRFIKDKQDVAGSYQEKEISLENAYIYFQNR</sequence>
<dbReference type="PANTHER" id="PTHR43335">
    <property type="entry name" value="ABC TRANSPORTER, ATP-BINDING PROTEIN"/>
    <property type="match status" value="1"/>
</dbReference>
<comment type="caution">
    <text evidence="6">The sequence shown here is derived from an EMBL/GenBank/DDBJ whole genome shotgun (WGS) entry which is preliminary data.</text>
</comment>